<keyword evidence="3 4" id="KW-0418">Kinase</keyword>
<dbReference type="GO" id="GO:0016301">
    <property type="term" value="F:kinase activity"/>
    <property type="evidence" value="ECO:0007669"/>
    <property type="project" value="UniProtKB-KW"/>
</dbReference>
<dbReference type="EMBL" id="BLLF01001225">
    <property type="protein sequence ID" value="GFH17932.1"/>
    <property type="molecule type" value="Genomic_DNA"/>
</dbReference>
<keyword evidence="5" id="KW-1185">Reference proteome</keyword>
<feature type="non-terminal residue" evidence="4">
    <location>
        <position position="153"/>
    </location>
</feature>
<comment type="similarity">
    <text evidence="1">Belongs to the carbohydrate kinase PfkB family.</text>
</comment>
<dbReference type="AlphaFoldDB" id="A0A699ZPW3"/>
<organism evidence="4 5">
    <name type="scientific">Haematococcus lacustris</name>
    <name type="common">Green alga</name>
    <name type="synonym">Haematococcus pluvialis</name>
    <dbReference type="NCBI Taxonomy" id="44745"/>
    <lineage>
        <taxon>Eukaryota</taxon>
        <taxon>Viridiplantae</taxon>
        <taxon>Chlorophyta</taxon>
        <taxon>core chlorophytes</taxon>
        <taxon>Chlorophyceae</taxon>
        <taxon>CS clade</taxon>
        <taxon>Chlamydomonadales</taxon>
        <taxon>Haematococcaceae</taxon>
        <taxon>Haematococcus</taxon>
    </lineage>
</organism>
<sequence>MEQLKAHGCESQVSPGGSLANALVAVLTTPDAQRSFLSFFDSGKLCMTATIATAITAARVLVIEGYLLELPGARTWLPEVLRLARVHSVRVALTAGDPGVVQRHRDMLQDLLSMGCVDLLFCNREEACELLGRQALEEPEGSSTAAAAVLGRQ</sequence>
<dbReference type="Gene3D" id="3.40.1190.20">
    <property type="match status" value="1"/>
</dbReference>
<gene>
    <name evidence="4" type="ORF">HaLaN_14657</name>
</gene>
<accession>A0A699ZPW3</accession>
<reference evidence="4 5" key="1">
    <citation type="submission" date="2020-02" db="EMBL/GenBank/DDBJ databases">
        <title>Draft genome sequence of Haematococcus lacustris strain NIES-144.</title>
        <authorList>
            <person name="Morimoto D."/>
            <person name="Nakagawa S."/>
            <person name="Yoshida T."/>
            <person name="Sawayama S."/>
        </authorList>
    </citation>
    <scope>NUCLEOTIDE SEQUENCE [LARGE SCALE GENOMIC DNA]</scope>
    <source>
        <strain evidence="4 5">NIES-144</strain>
    </source>
</reference>
<evidence type="ECO:0000256" key="3">
    <source>
        <dbReference type="ARBA" id="ARBA00022777"/>
    </source>
</evidence>
<name>A0A699ZPW3_HAELA</name>
<proteinExistence type="inferred from homology"/>
<protein>
    <submittedName>
        <fullName evidence="4">Putative sugar kinase</fullName>
    </submittedName>
</protein>
<evidence type="ECO:0000313" key="4">
    <source>
        <dbReference type="EMBL" id="GFH17932.1"/>
    </source>
</evidence>
<comment type="caution">
    <text evidence="4">The sequence shown here is derived from an EMBL/GenBank/DDBJ whole genome shotgun (WGS) entry which is preliminary data.</text>
</comment>
<dbReference type="PANTHER" id="PTHR43320">
    <property type="entry name" value="SUGAR KINASE"/>
    <property type="match status" value="1"/>
</dbReference>
<dbReference type="PANTHER" id="PTHR43320:SF3">
    <property type="entry name" value="CARBOHYDRATE KINASE PFKB DOMAIN-CONTAINING PROTEIN"/>
    <property type="match status" value="1"/>
</dbReference>
<dbReference type="InterPro" id="IPR029056">
    <property type="entry name" value="Ribokinase-like"/>
</dbReference>
<evidence type="ECO:0000256" key="1">
    <source>
        <dbReference type="ARBA" id="ARBA00010688"/>
    </source>
</evidence>
<dbReference type="SUPFAM" id="SSF53613">
    <property type="entry name" value="Ribokinase-like"/>
    <property type="match status" value="1"/>
</dbReference>
<feature type="non-terminal residue" evidence="4">
    <location>
        <position position="1"/>
    </location>
</feature>
<keyword evidence="2" id="KW-0808">Transferase</keyword>
<dbReference type="InterPro" id="IPR052700">
    <property type="entry name" value="Carb_kinase_PfkB-like"/>
</dbReference>
<evidence type="ECO:0000256" key="2">
    <source>
        <dbReference type="ARBA" id="ARBA00022679"/>
    </source>
</evidence>
<dbReference type="Proteomes" id="UP000485058">
    <property type="component" value="Unassembled WGS sequence"/>
</dbReference>
<evidence type="ECO:0000313" key="5">
    <source>
        <dbReference type="Proteomes" id="UP000485058"/>
    </source>
</evidence>